<dbReference type="GO" id="GO:0003860">
    <property type="term" value="F:3-hydroxyisobutyryl-CoA hydrolase activity"/>
    <property type="evidence" value="ECO:0007669"/>
    <property type="project" value="UniProtKB-EC"/>
</dbReference>
<evidence type="ECO:0000256" key="4">
    <source>
        <dbReference type="SAM" id="MobiDB-lite"/>
    </source>
</evidence>
<dbReference type="SUPFAM" id="SSF52096">
    <property type="entry name" value="ClpP/crotonase"/>
    <property type="match status" value="1"/>
</dbReference>
<dbReference type="CDD" id="cd06558">
    <property type="entry name" value="crotonase-like"/>
    <property type="match status" value="1"/>
</dbReference>
<dbReference type="InterPro" id="IPR045004">
    <property type="entry name" value="ECH_dom"/>
</dbReference>
<dbReference type="GO" id="GO:0006574">
    <property type="term" value="P:L-valine catabolic process"/>
    <property type="evidence" value="ECO:0007669"/>
    <property type="project" value="TreeGrafter"/>
</dbReference>
<feature type="region of interest" description="Disordered" evidence="4">
    <location>
        <begin position="353"/>
        <end position="372"/>
    </location>
</feature>
<evidence type="ECO:0000256" key="1">
    <source>
        <dbReference type="ARBA" id="ARBA00001709"/>
    </source>
</evidence>
<evidence type="ECO:0000313" key="6">
    <source>
        <dbReference type="EMBL" id="TXN28730.1"/>
    </source>
</evidence>
<protein>
    <recommendedName>
        <fullName evidence="2">3-hydroxyisobutyryl-CoA hydrolase</fullName>
        <ecNumber evidence="2">3.1.2.4</ecNumber>
    </recommendedName>
</protein>
<dbReference type="RefSeq" id="WP_147784727.1">
    <property type="nucleotide sequence ID" value="NZ_VRMG01000011.1"/>
</dbReference>
<accession>A0A5C8UMM4</accession>
<dbReference type="NCBIfam" id="NF004127">
    <property type="entry name" value="PRK05617.1"/>
    <property type="match status" value="1"/>
</dbReference>
<dbReference type="Proteomes" id="UP000321379">
    <property type="component" value="Unassembled WGS sequence"/>
</dbReference>
<evidence type="ECO:0000313" key="7">
    <source>
        <dbReference type="Proteomes" id="UP000321379"/>
    </source>
</evidence>
<keyword evidence="3" id="KW-0378">Hydrolase</keyword>
<keyword evidence="6" id="KW-0413">Isomerase</keyword>
<dbReference type="EMBL" id="VRMG01000011">
    <property type="protein sequence ID" value="TXN28730.1"/>
    <property type="molecule type" value="Genomic_DNA"/>
</dbReference>
<dbReference type="AlphaFoldDB" id="A0A5C8UMM4"/>
<dbReference type="GO" id="GO:0005829">
    <property type="term" value="C:cytosol"/>
    <property type="evidence" value="ECO:0007669"/>
    <property type="project" value="TreeGrafter"/>
</dbReference>
<name>A0A5C8UMM4_9MICO</name>
<dbReference type="PANTHER" id="PTHR43176:SF3">
    <property type="entry name" value="3-HYDROXYISOBUTYRYL-COA HYDROLASE, MITOCHONDRIAL"/>
    <property type="match status" value="1"/>
</dbReference>
<evidence type="ECO:0000256" key="2">
    <source>
        <dbReference type="ARBA" id="ARBA00011915"/>
    </source>
</evidence>
<dbReference type="Pfam" id="PF16113">
    <property type="entry name" value="ECH_2"/>
    <property type="match status" value="1"/>
</dbReference>
<dbReference type="InterPro" id="IPR029045">
    <property type="entry name" value="ClpP/crotonase-like_dom_sf"/>
</dbReference>
<evidence type="ECO:0000256" key="3">
    <source>
        <dbReference type="ARBA" id="ARBA00022801"/>
    </source>
</evidence>
<dbReference type="GO" id="GO:0016853">
    <property type="term" value="F:isomerase activity"/>
    <property type="evidence" value="ECO:0007669"/>
    <property type="project" value="UniProtKB-KW"/>
</dbReference>
<keyword evidence="7" id="KW-1185">Reference proteome</keyword>
<dbReference type="Gene3D" id="3.90.226.10">
    <property type="entry name" value="2-enoyl-CoA Hydratase, Chain A, domain 1"/>
    <property type="match status" value="1"/>
</dbReference>
<comment type="caution">
    <text evidence="6">The sequence shown here is derived from an EMBL/GenBank/DDBJ whole genome shotgun (WGS) entry which is preliminary data.</text>
</comment>
<comment type="catalytic activity">
    <reaction evidence="1">
        <text>3-hydroxy-2-methylpropanoyl-CoA + H2O = 3-hydroxy-2-methylpropanoate + CoA + H(+)</text>
        <dbReference type="Rhea" id="RHEA:20888"/>
        <dbReference type="ChEBI" id="CHEBI:11805"/>
        <dbReference type="ChEBI" id="CHEBI:15377"/>
        <dbReference type="ChEBI" id="CHEBI:15378"/>
        <dbReference type="ChEBI" id="CHEBI:57287"/>
        <dbReference type="ChEBI" id="CHEBI:57340"/>
        <dbReference type="EC" id="3.1.2.4"/>
    </reaction>
</comment>
<dbReference type="PANTHER" id="PTHR43176">
    <property type="entry name" value="3-HYDROXYISOBUTYRYL-COA HYDROLASE-RELATED"/>
    <property type="match status" value="1"/>
</dbReference>
<dbReference type="EC" id="3.1.2.4" evidence="2"/>
<feature type="domain" description="Enoyl-CoA hydratase/isomerase" evidence="5">
    <location>
        <begin position="23"/>
        <end position="342"/>
    </location>
</feature>
<dbReference type="InterPro" id="IPR032259">
    <property type="entry name" value="HIBYL-CoA-H"/>
</dbReference>
<gene>
    <name evidence="6" type="ORF">FVP33_16160</name>
</gene>
<organism evidence="6 7">
    <name type="scientific">Lacisediminihabitans profunda</name>
    <dbReference type="NCBI Taxonomy" id="2594790"/>
    <lineage>
        <taxon>Bacteria</taxon>
        <taxon>Bacillati</taxon>
        <taxon>Actinomycetota</taxon>
        <taxon>Actinomycetes</taxon>
        <taxon>Micrococcales</taxon>
        <taxon>Microbacteriaceae</taxon>
        <taxon>Lacisediminihabitans</taxon>
    </lineage>
</organism>
<evidence type="ECO:0000259" key="5">
    <source>
        <dbReference type="Pfam" id="PF16113"/>
    </source>
</evidence>
<proteinExistence type="predicted"/>
<sequence>MSPESAAQAAEPPVLVEKRGRLGHLILNRPRAINALNHDMVRTLQRVLDEWAHDDEVETVLLTGSGARGLCAGGDIVSIYRDARGGGSESVQFWRDEYRLNLTIADYPKPYVAIMDGIVLGGGIGLSAHGRFRVVTERSSVGLPETSIGFTPDVGGTWLLSHAPGETGTHLALTAGSVGAADAIAIGLADHLVPADRLPQLLQALENADARSAIDAASVAPGASALLADREWIDEAYSADDVEEILRRLLASPVPAAREAAATIASKSPIALAVTLASLRAARRLPDLAATLVQEFRASVHALRSHDLAEGIRAQVVDKDRTPHWRPANLADVDPSVVAAYFTEPAEGDLVLGSPAPHVTASTPRRIGKENA</sequence>
<reference evidence="6 7" key="1">
    <citation type="submission" date="2019-08" db="EMBL/GenBank/DDBJ databases">
        <title>Bacterial whole genome sequence for Glaciihabitans sp. CHu50b-6-2.</title>
        <authorList>
            <person name="Jin L."/>
        </authorList>
    </citation>
    <scope>NUCLEOTIDE SEQUENCE [LARGE SCALE GENOMIC DNA]</scope>
    <source>
        <strain evidence="6 7">CHu50b-6-2</strain>
    </source>
</reference>